<dbReference type="EMBL" id="AXCZ01000073">
    <property type="protein sequence ID" value="KGM13028.1"/>
    <property type="molecule type" value="Genomic_DNA"/>
</dbReference>
<feature type="domain" description="GH10" evidence="10">
    <location>
        <begin position="73"/>
        <end position="372"/>
    </location>
</feature>
<dbReference type="InterPro" id="IPR044846">
    <property type="entry name" value="GH10"/>
</dbReference>
<evidence type="ECO:0000259" key="10">
    <source>
        <dbReference type="PROSITE" id="PS51760"/>
    </source>
</evidence>
<keyword evidence="8 9" id="KW-0624">Polysaccharide degradation</keyword>
<dbReference type="GO" id="GO:0031176">
    <property type="term" value="F:endo-1,4-beta-xylanase activity"/>
    <property type="evidence" value="ECO:0007669"/>
    <property type="project" value="UniProtKB-EC"/>
</dbReference>
<protein>
    <recommendedName>
        <fullName evidence="9">Beta-xylanase</fullName>
        <ecNumber evidence="9">3.2.1.8</ecNumber>
    </recommendedName>
</protein>
<accession>A0A0A0BX87</accession>
<evidence type="ECO:0000256" key="6">
    <source>
        <dbReference type="ARBA" id="ARBA00023277"/>
    </source>
</evidence>
<evidence type="ECO:0000313" key="12">
    <source>
        <dbReference type="Proteomes" id="UP000054314"/>
    </source>
</evidence>
<keyword evidence="4" id="KW-0732">Signal</keyword>
<comment type="caution">
    <text evidence="11">The sequence shown here is derived from an EMBL/GenBank/DDBJ whole genome shotgun (WGS) entry which is preliminary data.</text>
</comment>
<keyword evidence="6 9" id="KW-0119">Carbohydrate metabolism</keyword>
<evidence type="ECO:0000256" key="4">
    <source>
        <dbReference type="ARBA" id="ARBA00022729"/>
    </source>
</evidence>
<dbReference type="PRINTS" id="PR00134">
    <property type="entry name" value="GLHYDRLASE10"/>
</dbReference>
<name>A0A0A0BX87_9CELL</name>
<evidence type="ECO:0000256" key="2">
    <source>
        <dbReference type="ARBA" id="ARBA00007495"/>
    </source>
</evidence>
<evidence type="ECO:0000313" key="11">
    <source>
        <dbReference type="EMBL" id="KGM13028.1"/>
    </source>
</evidence>
<dbReference type="EC" id="3.2.1.8" evidence="9"/>
<sequence>MTTTPGADPTMAHRIGEQTVTVLGPDGSPLAGAEVTVAQRRHAFGFGNIGFDFIPLANDEHALDPKEVETFGGASIEQLERLAELWLDVFNTATLPFYWGRFEPVRGRPDTGRLRRTAQWFADRDVDLKGHPLVWHTVTAPWLLDLSTTEVEQVQRQRITRDVTDFTGLIDTWDAINEAVIMPVFDKEDNGITRLCRAKGRIATVRMAFEEARAANPDATLLLNDFDMSTAYECLIEGVLEGGVQPDVLGLQSHMHQGYWGEEKTLGIIDRFARFGMPIHFTETTLLSGHAMPSELKDLNDYQIPDWPSTPEGEERQADEVVRHYRTLLSHPSVEAITYWGLTDDGMWLGAPGGFVRKDGTPKPAYDALRGLVKGDWWYAPTTMRTGADGTITVRGWYGDYEVAARGETATFGLDRTGTAEVRLG</sequence>
<reference evidence="11 12" key="1">
    <citation type="submission" date="2013-08" db="EMBL/GenBank/DDBJ databases">
        <title>Genome sequencing of Cellulomonas bogoriensis 69B4.</title>
        <authorList>
            <person name="Chen F."/>
            <person name="Li Y."/>
            <person name="Wang G."/>
        </authorList>
    </citation>
    <scope>NUCLEOTIDE SEQUENCE [LARGE SCALE GENOMIC DNA]</scope>
    <source>
        <strain evidence="11 12">69B4</strain>
    </source>
</reference>
<dbReference type="InterPro" id="IPR017853">
    <property type="entry name" value="GH"/>
</dbReference>
<dbReference type="AlphaFoldDB" id="A0A0A0BX87"/>
<keyword evidence="7 9" id="KW-0326">Glycosidase</keyword>
<gene>
    <name evidence="11" type="ORF">N869_16605</name>
</gene>
<dbReference type="Pfam" id="PF00331">
    <property type="entry name" value="Glyco_hydro_10"/>
    <property type="match status" value="1"/>
</dbReference>
<dbReference type="RefSeq" id="WP_035060141.1">
    <property type="nucleotide sequence ID" value="NZ_AXCZ01000073.1"/>
</dbReference>
<dbReference type="SMART" id="SM00633">
    <property type="entry name" value="Glyco_10"/>
    <property type="match status" value="1"/>
</dbReference>
<keyword evidence="3 11" id="KW-0858">Xylan degradation</keyword>
<comment type="catalytic activity">
    <reaction evidence="1 9">
        <text>Endohydrolysis of (1-&gt;4)-beta-D-xylosidic linkages in xylans.</text>
        <dbReference type="EC" id="3.2.1.8"/>
    </reaction>
</comment>
<organism evidence="11 12">
    <name type="scientific">Cellulomonas bogoriensis 69B4 = DSM 16987</name>
    <dbReference type="NCBI Taxonomy" id="1386082"/>
    <lineage>
        <taxon>Bacteria</taxon>
        <taxon>Bacillati</taxon>
        <taxon>Actinomycetota</taxon>
        <taxon>Actinomycetes</taxon>
        <taxon>Micrococcales</taxon>
        <taxon>Cellulomonadaceae</taxon>
        <taxon>Cellulomonas</taxon>
    </lineage>
</organism>
<dbReference type="SUPFAM" id="SSF51445">
    <property type="entry name" value="(Trans)glycosidases"/>
    <property type="match status" value="1"/>
</dbReference>
<evidence type="ECO:0000256" key="9">
    <source>
        <dbReference type="RuleBase" id="RU361174"/>
    </source>
</evidence>
<keyword evidence="12" id="KW-1185">Reference proteome</keyword>
<dbReference type="Gene3D" id="3.20.20.80">
    <property type="entry name" value="Glycosidases"/>
    <property type="match status" value="1"/>
</dbReference>
<dbReference type="InterPro" id="IPR001000">
    <property type="entry name" value="GH10_dom"/>
</dbReference>
<dbReference type="PANTHER" id="PTHR31490">
    <property type="entry name" value="GLYCOSYL HYDROLASE"/>
    <property type="match status" value="1"/>
</dbReference>
<evidence type="ECO:0000256" key="5">
    <source>
        <dbReference type="ARBA" id="ARBA00022801"/>
    </source>
</evidence>
<proteinExistence type="inferred from homology"/>
<evidence type="ECO:0000256" key="3">
    <source>
        <dbReference type="ARBA" id="ARBA00022651"/>
    </source>
</evidence>
<evidence type="ECO:0000256" key="1">
    <source>
        <dbReference type="ARBA" id="ARBA00000681"/>
    </source>
</evidence>
<dbReference type="Proteomes" id="UP000054314">
    <property type="component" value="Unassembled WGS sequence"/>
</dbReference>
<dbReference type="PROSITE" id="PS51760">
    <property type="entry name" value="GH10_2"/>
    <property type="match status" value="1"/>
</dbReference>
<dbReference type="GO" id="GO:0045493">
    <property type="term" value="P:xylan catabolic process"/>
    <property type="evidence" value="ECO:0007669"/>
    <property type="project" value="UniProtKB-KW"/>
</dbReference>
<evidence type="ECO:0000256" key="8">
    <source>
        <dbReference type="ARBA" id="ARBA00023326"/>
    </source>
</evidence>
<evidence type="ECO:0000256" key="7">
    <source>
        <dbReference type="ARBA" id="ARBA00023295"/>
    </source>
</evidence>
<dbReference type="SMR" id="A0A0A0BX87"/>
<dbReference type="PANTHER" id="PTHR31490:SF88">
    <property type="entry name" value="BETA-XYLANASE"/>
    <property type="match status" value="1"/>
</dbReference>
<comment type="similarity">
    <text evidence="2 9">Belongs to the glycosyl hydrolase 10 (cellulase F) family.</text>
</comment>
<keyword evidence="5 9" id="KW-0378">Hydrolase</keyword>
<dbReference type="OrthoDB" id="3255194at2"/>